<name>A0A916JE27_9BACT</name>
<evidence type="ECO:0000313" key="2">
    <source>
        <dbReference type="Proteomes" id="UP000680038"/>
    </source>
</evidence>
<accession>A0A916JE27</accession>
<sequence length="56" mass="6765">MENYQQNDPDSVSTEELIEELRQISSRLEIRAKYYQQLTQELNSQHTDKPQEHLFL</sequence>
<comment type="caution">
    <text evidence="1">The sequence shown here is derived from an EMBL/GenBank/DDBJ whole genome shotgun (WGS) entry which is preliminary data.</text>
</comment>
<dbReference type="Proteomes" id="UP000680038">
    <property type="component" value="Unassembled WGS sequence"/>
</dbReference>
<organism evidence="1 2">
    <name type="scientific">Dyadobacter helix</name>
    <dbReference type="NCBI Taxonomy" id="2822344"/>
    <lineage>
        <taxon>Bacteria</taxon>
        <taxon>Pseudomonadati</taxon>
        <taxon>Bacteroidota</taxon>
        <taxon>Cytophagia</taxon>
        <taxon>Cytophagales</taxon>
        <taxon>Spirosomataceae</taxon>
        <taxon>Dyadobacter</taxon>
    </lineage>
</organism>
<proteinExistence type="predicted"/>
<gene>
    <name evidence="1" type="ORF">DYBT9275_02408</name>
</gene>
<keyword evidence="2" id="KW-1185">Reference proteome</keyword>
<evidence type="ECO:0000313" key="1">
    <source>
        <dbReference type="EMBL" id="CAG5000173.1"/>
    </source>
</evidence>
<dbReference type="AlphaFoldDB" id="A0A916JE27"/>
<protein>
    <submittedName>
        <fullName evidence="1">Uncharacterized protein</fullName>
    </submittedName>
</protein>
<reference evidence="1" key="1">
    <citation type="submission" date="2021-04" db="EMBL/GenBank/DDBJ databases">
        <authorList>
            <person name="Rodrigo-Torres L."/>
            <person name="Arahal R. D."/>
            <person name="Lucena T."/>
        </authorList>
    </citation>
    <scope>NUCLEOTIDE SEQUENCE</scope>
    <source>
        <strain evidence="1">CECT 9275</strain>
    </source>
</reference>
<dbReference type="EMBL" id="CAJRAF010000002">
    <property type="protein sequence ID" value="CAG5000173.1"/>
    <property type="molecule type" value="Genomic_DNA"/>
</dbReference>